<dbReference type="Pfam" id="PF13610">
    <property type="entry name" value="DDE_Tnp_IS240"/>
    <property type="match status" value="1"/>
</dbReference>
<evidence type="ECO:0000256" key="2">
    <source>
        <dbReference type="ARBA" id="ARBA00023125"/>
    </source>
</evidence>
<name>A0A175R212_9HYPH</name>
<dbReference type="InterPro" id="IPR052183">
    <property type="entry name" value="IS_Transposase"/>
</dbReference>
<dbReference type="PANTHER" id="PTHR35528:SF3">
    <property type="entry name" value="BLL1675 PROTEIN"/>
    <property type="match status" value="1"/>
</dbReference>
<feature type="domain" description="DDE" evidence="4">
    <location>
        <begin position="72"/>
        <end position="210"/>
    </location>
</feature>
<dbReference type="PANTHER" id="PTHR35528">
    <property type="entry name" value="BLL1675 PROTEIN"/>
    <property type="match status" value="1"/>
</dbReference>
<dbReference type="PATRIC" id="fig|401562.3.peg.4856"/>
<proteinExistence type="predicted"/>
<sequence length="236" mass="27918">MSLAFKGRHFAPDIILLCMRWYCRYALSYRDLEEMMAERHLSVDHTSIYRWVQHYAPELDRRVQWCKPLQTKTWYVDETYVKVRDEWMYLYRAIGDGGETLDFYLSQTRTTKAAKQFLSKALNRSPHHRPSVISTDKNQAYNEAIASLRKEGRLAPTCQHRQVKFLNNRLESDHGKLKQRIRPVRGFKSRKTAHNAIRGFEVMRMFRKGQFRSMVDSLAGGSEARYIGRLFQVFIA</sequence>
<dbReference type="eggNOG" id="COG3316">
    <property type="taxonomic scope" value="Bacteria"/>
</dbReference>
<protein>
    <submittedName>
        <fullName evidence="5">Transposase</fullName>
    </submittedName>
</protein>
<dbReference type="OrthoDB" id="4315389at2"/>
<evidence type="ECO:0000313" key="5">
    <source>
        <dbReference type="EMBL" id="KTQ83944.1"/>
    </source>
</evidence>
<dbReference type="InterPro" id="IPR047930">
    <property type="entry name" value="Transpos_IS6"/>
</dbReference>
<dbReference type="GO" id="GO:0006310">
    <property type="term" value="P:DNA recombination"/>
    <property type="evidence" value="ECO:0007669"/>
    <property type="project" value="UniProtKB-KW"/>
</dbReference>
<gene>
    <name evidence="5" type="ORF">NS226_21995</name>
</gene>
<dbReference type="EMBL" id="LDPZ01000077">
    <property type="protein sequence ID" value="KTQ83944.1"/>
    <property type="molecule type" value="Genomic_DNA"/>
</dbReference>
<reference evidence="5 6" key="1">
    <citation type="journal article" date="2016" name="Front. Microbiol.">
        <title>Genomic Resource of Rice Seed Associated Bacteria.</title>
        <authorList>
            <person name="Midha S."/>
            <person name="Bansal K."/>
            <person name="Sharma S."/>
            <person name="Kumar N."/>
            <person name="Patil P.P."/>
            <person name="Chaudhry V."/>
            <person name="Patil P.B."/>
        </authorList>
    </citation>
    <scope>NUCLEOTIDE SEQUENCE [LARGE SCALE GENOMIC DNA]</scope>
    <source>
        <strain evidence="5 6">NS226</strain>
    </source>
</reference>
<dbReference type="GO" id="GO:0003677">
    <property type="term" value="F:DNA binding"/>
    <property type="evidence" value="ECO:0007669"/>
    <property type="project" value="UniProtKB-KW"/>
</dbReference>
<evidence type="ECO:0000256" key="3">
    <source>
        <dbReference type="ARBA" id="ARBA00023172"/>
    </source>
</evidence>
<dbReference type="Proteomes" id="UP000078272">
    <property type="component" value="Unassembled WGS sequence"/>
</dbReference>
<dbReference type="NCBIfam" id="NF033587">
    <property type="entry name" value="transpos_IS6"/>
    <property type="match status" value="1"/>
</dbReference>
<dbReference type="InterPro" id="IPR032874">
    <property type="entry name" value="DDE_dom"/>
</dbReference>
<keyword evidence="3" id="KW-0233">DNA recombination</keyword>
<comment type="caution">
    <text evidence="5">The sequence shown here is derived from an EMBL/GenBank/DDBJ whole genome shotgun (WGS) entry which is preliminary data.</text>
</comment>
<organism evidence="5 6">
    <name type="scientific">Aureimonas ureilytica</name>
    <dbReference type="NCBI Taxonomy" id="401562"/>
    <lineage>
        <taxon>Bacteria</taxon>
        <taxon>Pseudomonadati</taxon>
        <taxon>Pseudomonadota</taxon>
        <taxon>Alphaproteobacteria</taxon>
        <taxon>Hyphomicrobiales</taxon>
        <taxon>Aurantimonadaceae</taxon>
        <taxon>Aureimonas</taxon>
    </lineage>
</organism>
<accession>A0A175R212</accession>
<evidence type="ECO:0000259" key="4">
    <source>
        <dbReference type="Pfam" id="PF13610"/>
    </source>
</evidence>
<dbReference type="GO" id="GO:0032196">
    <property type="term" value="P:transposition"/>
    <property type="evidence" value="ECO:0007669"/>
    <property type="project" value="UniProtKB-KW"/>
</dbReference>
<evidence type="ECO:0000313" key="6">
    <source>
        <dbReference type="Proteomes" id="UP000078272"/>
    </source>
</evidence>
<keyword evidence="2" id="KW-0238">DNA-binding</keyword>
<evidence type="ECO:0000256" key="1">
    <source>
        <dbReference type="ARBA" id="ARBA00022578"/>
    </source>
</evidence>
<keyword evidence="1" id="KW-0815">Transposition</keyword>
<dbReference type="AlphaFoldDB" id="A0A175R212"/>